<dbReference type="NCBIfam" id="TIGR00338">
    <property type="entry name" value="serB"/>
    <property type="match status" value="1"/>
</dbReference>
<dbReference type="GO" id="GO:0005737">
    <property type="term" value="C:cytoplasm"/>
    <property type="evidence" value="ECO:0007669"/>
    <property type="project" value="TreeGrafter"/>
</dbReference>
<dbReference type="GO" id="GO:0036424">
    <property type="term" value="F:L-phosphoserine phosphatase activity"/>
    <property type="evidence" value="ECO:0007669"/>
    <property type="project" value="InterPro"/>
</dbReference>
<dbReference type="SFLD" id="SFLDG01136">
    <property type="entry name" value="C1.6:_Phosphoserine_Phosphatas"/>
    <property type="match status" value="1"/>
</dbReference>
<evidence type="ECO:0000256" key="3">
    <source>
        <dbReference type="ARBA" id="ARBA00009184"/>
    </source>
</evidence>
<comment type="similarity">
    <text evidence="3">Belongs to the HAD-like hydrolase superfamily. SerB family.</text>
</comment>
<dbReference type="SFLD" id="SFLDF00029">
    <property type="entry name" value="phosphoserine_phosphatase"/>
    <property type="match status" value="1"/>
</dbReference>
<dbReference type="Pfam" id="PF12710">
    <property type="entry name" value="HAD"/>
    <property type="match status" value="1"/>
</dbReference>
<dbReference type="InterPro" id="IPR023214">
    <property type="entry name" value="HAD_sf"/>
</dbReference>
<feature type="compositionally biased region" description="Polar residues" evidence="12">
    <location>
        <begin position="22"/>
        <end position="33"/>
    </location>
</feature>
<dbReference type="InterPro" id="IPR004469">
    <property type="entry name" value="PSP"/>
</dbReference>
<dbReference type="SFLD" id="SFLDG01137">
    <property type="entry name" value="C1.6.1:_Phosphoserine_Phosphat"/>
    <property type="match status" value="1"/>
</dbReference>
<evidence type="ECO:0000256" key="6">
    <source>
        <dbReference type="ARBA" id="ARBA00022723"/>
    </source>
</evidence>
<dbReference type="UniPathway" id="UPA00135">
    <property type="reaction ID" value="UER00198"/>
</dbReference>
<keyword evidence="5" id="KW-0028">Amino-acid biosynthesis</keyword>
<dbReference type="GO" id="GO:0006564">
    <property type="term" value="P:L-serine biosynthetic process"/>
    <property type="evidence" value="ECO:0007669"/>
    <property type="project" value="UniProtKB-KW"/>
</dbReference>
<feature type="active site" description="Nucleophile" evidence="11">
    <location>
        <position position="237"/>
    </location>
</feature>
<keyword evidence="9" id="KW-0718">Serine biosynthesis</keyword>
<dbReference type="FunFam" id="3.40.50.1000:FF:000143">
    <property type="entry name" value="Phosphoserine phosphatase serb"/>
    <property type="match status" value="1"/>
</dbReference>
<proteinExistence type="inferred from homology"/>
<dbReference type="Gene3D" id="3.40.50.1000">
    <property type="entry name" value="HAD superfamily/HAD-like"/>
    <property type="match status" value="1"/>
</dbReference>
<feature type="active site" description="Proton donor" evidence="11">
    <location>
        <position position="239"/>
    </location>
</feature>
<comment type="caution">
    <text evidence="13">The sequence shown here is derived from an EMBL/GenBank/DDBJ whole genome shotgun (WGS) entry which is preliminary data.</text>
</comment>
<dbReference type="Proteomes" id="UP000224854">
    <property type="component" value="Unassembled WGS sequence"/>
</dbReference>
<dbReference type="SFLD" id="SFLDS00003">
    <property type="entry name" value="Haloacid_Dehalogenase"/>
    <property type="match status" value="1"/>
</dbReference>
<reference evidence="13 14" key="1">
    <citation type="submission" date="2017-06" db="EMBL/GenBank/DDBJ databases">
        <title>Ant-infecting Ophiocordyceps genomes reveal a high diversity of potential behavioral manipulation genes and a possible major role for enterotoxins.</title>
        <authorList>
            <person name="De Bekker C."/>
            <person name="Evans H.C."/>
            <person name="Brachmann A."/>
            <person name="Hughes D.P."/>
        </authorList>
    </citation>
    <scope>NUCLEOTIDE SEQUENCE [LARGE SCALE GENOMIC DNA]</scope>
    <source>
        <strain evidence="13 14">1348a</strain>
    </source>
</reference>
<dbReference type="GO" id="GO:0000287">
    <property type="term" value="F:magnesium ion binding"/>
    <property type="evidence" value="ECO:0007669"/>
    <property type="project" value="TreeGrafter"/>
</dbReference>
<dbReference type="EMBL" id="NJEU01001702">
    <property type="protein sequence ID" value="PHH61841.1"/>
    <property type="molecule type" value="Genomic_DNA"/>
</dbReference>
<evidence type="ECO:0000256" key="2">
    <source>
        <dbReference type="ARBA" id="ARBA00005135"/>
    </source>
</evidence>
<evidence type="ECO:0000256" key="5">
    <source>
        <dbReference type="ARBA" id="ARBA00022605"/>
    </source>
</evidence>
<dbReference type="InterPro" id="IPR036412">
    <property type="entry name" value="HAD-like_sf"/>
</dbReference>
<keyword evidence="8" id="KW-0460">Magnesium</keyword>
<sequence length="452" mass="50039">MADAASSSPKQTMAVRPKFTPSMRSSSSYLSDHQQYRPRAPEPVNHGMETAGDERAAFKGIPSEEKPPRIVESGVTHEFSHPNCTRAAGDPERLVATLLYKPAESRNGAPTAIDMAPTRDMDAFPLEPPAADSEHLDHLYGSFVSPLCITSFLHLMSTFPQARSDNQPHSSHRCLDSRDRPRVVELVLAPAPSTSYLTLDDLRRHEAIFRFEREWSVDVALQRDVVWRHHPRLVVFDMDSTLITQEVIELLADTVKSPADLSARVASITQRAMQGEIEFEASFRERMALLRGLDASLFEELRQRLNLTPGAAQLIRALKRLGVKTAVLSGGFQPLTEWLAGELGIDHAHANQVAVADGKLTGETLGTIVGKERKRDLLVEIAAKEKIDLQQVVAIGDGANDLLMLEKAGLGVAWKAKPRVQMEADVRLNGESMLDLLHLFGFTREEIDLLVE</sequence>
<dbReference type="NCBIfam" id="TIGR01488">
    <property type="entry name" value="HAD-SF-IB"/>
    <property type="match status" value="1"/>
</dbReference>
<name>A0A2C5Y4N9_9HYPO</name>
<evidence type="ECO:0000256" key="9">
    <source>
        <dbReference type="ARBA" id="ARBA00023299"/>
    </source>
</evidence>
<dbReference type="PANTHER" id="PTHR43344">
    <property type="entry name" value="PHOSPHOSERINE PHOSPHATASE"/>
    <property type="match status" value="1"/>
</dbReference>
<evidence type="ECO:0000256" key="12">
    <source>
        <dbReference type="SAM" id="MobiDB-lite"/>
    </source>
</evidence>
<dbReference type="SUPFAM" id="SSF56784">
    <property type="entry name" value="HAD-like"/>
    <property type="match status" value="1"/>
</dbReference>
<evidence type="ECO:0000256" key="7">
    <source>
        <dbReference type="ARBA" id="ARBA00022801"/>
    </source>
</evidence>
<keyword evidence="7" id="KW-0378">Hydrolase</keyword>
<dbReference type="OrthoDB" id="27226at2759"/>
<dbReference type="InterPro" id="IPR050582">
    <property type="entry name" value="HAD-like_SerB"/>
</dbReference>
<evidence type="ECO:0000256" key="10">
    <source>
        <dbReference type="ARBA" id="ARBA00031693"/>
    </source>
</evidence>
<comment type="pathway">
    <text evidence="2">Amino-acid biosynthesis; L-serine biosynthesis; L-serine from 3-phospho-D-glycerate: step 3/3.</text>
</comment>
<organism evidence="13 14">
    <name type="scientific">Ophiocordyceps australis</name>
    <dbReference type="NCBI Taxonomy" id="1399860"/>
    <lineage>
        <taxon>Eukaryota</taxon>
        <taxon>Fungi</taxon>
        <taxon>Dikarya</taxon>
        <taxon>Ascomycota</taxon>
        <taxon>Pezizomycotina</taxon>
        <taxon>Sordariomycetes</taxon>
        <taxon>Hypocreomycetidae</taxon>
        <taxon>Hypocreales</taxon>
        <taxon>Ophiocordycipitaceae</taxon>
        <taxon>Ophiocordyceps</taxon>
    </lineage>
</organism>
<keyword evidence="14" id="KW-1185">Reference proteome</keyword>
<evidence type="ECO:0000256" key="11">
    <source>
        <dbReference type="PIRSR" id="PIRSR604469-1"/>
    </source>
</evidence>
<evidence type="ECO:0000313" key="14">
    <source>
        <dbReference type="Proteomes" id="UP000224854"/>
    </source>
</evidence>
<dbReference type="SFLD" id="SFLDG01129">
    <property type="entry name" value="C1.5:_HAD__Beta-PGM__Phosphata"/>
    <property type="match status" value="1"/>
</dbReference>
<evidence type="ECO:0000256" key="8">
    <source>
        <dbReference type="ARBA" id="ARBA00022842"/>
    </source>
</evidence>
<dbReference type="PANTHER" id="PTHR43344:SF2">
    <property type="entry name" value="PHOSPHOSERINE PHOSPHATASE"/>
    <property type="match status" value="1"/>
</dbReference>
<dbReference type="EC" id="3.1.3.3" evidence="4"/>
<comment type="cofactor">
    <cofactor evidence="1">
        <name>Mg(2+)</name>
        <dbReference type="ChEBI" id="CHEBI:18420"/>
    </cofactor>
</comment>
<feature type="compositionally biased region" description="Polar residues" evidence="12">
    <location>
        <begin position="1"/>
        <end position="11"/>
    </location>
</feature>
<dbReference type="AlphaFoldDB" id="A0A2C5Y4N9"/>
<evidence type="ECO:0000256" key="1">
    <source>
        <dbReference type="ARBA" id="ARBA00001946"/>
    </source>
</evidence>
<evidence type="ECO:0000256" key="4">
    <source>
        <dbReference type="ARBA" id="ARBA00012640"/>
    </source>
</evidence>
<gene>
    <name evidence="13" type="ORF">CDD82_2100</name>
</gene>
<keyword evidence="6" id="KW-0479">Metal-binding</keyword>
<feature type="region of interest" description="Disordered" evidence="12">
    <location>
        <begin position="1"/>
        <end position="51"/>
    </location>
</feature>
<protein>
    <recommendedName>
        <fullName evidence="4">phosphoserine phosphatase</fullName>
        <ecNumber evidence="4">3.1.3.3</ecNumber>
    </recommendedName>
    <alternativeName>
        <fullName evidence="10">O-phosphoserine phosphohydrolase</fullName>
    </alternativeName>
</protein>
<accession>A0A2C5Y4N9</accession>
<dbReference type="CDD" id="cd07500">
    <property type="entry name" value="HAD_PSP"/>
    <property type="match status" value="1"/>
</dbReference>
<evidence type="ECO:0000313" key="13">
    <source>
        <dbReference type="EMBL" id="PHH61841.1"/>
    </source>
</evidence>